<dbReference type="Proteomes" id="UP000024404">
    <property type="component" value="Unassembled WGS sequence"/>
</dbReference>
<accession>A0A8R1Y3F6</accession>
<keyword evidence="3" id="KW-1185">Reference proteome</keyword>
<organism evidence="2 3">
    <name type="scientific">Onchocerca volvulus</name>
    <dbReference type="NCBI Taxonomy" id="6282"/>
    <lineage>
        <taxon>Eukaryota</taxon>
        <taxon>Metazoa</taxon>
        <taxon>Ecdysozoa</taxon>
        <taxon>Nematoda</taxon>
        <taxon>Chromadorea</taxon>
        <taxon>Rhabditida</taxon>
        <taxon>Spirurina</taxon>
        <taxon>Spiruromorpha</taxon>
        <taxon>Filarioidea</taxon>
        <taxon>Onchocercidae</taxon>
        <taxon>Onchocerca</taxon>
    </lineage>
</organism>
<protein>
    <submittedName>
        <fullName evidence="2">Uncharacterized protein</fullName>
    </submittedName>
</protein>
<feature type="transmembrane region" description="Helical" evidence="1">
    <location>
        <begin position="135"/>
        <end position="158"/>
    </location>
</feature>
<evidence type="ECO:0000313" key="3">
    <source>
        <dbReference type="Proteomes" id="UP000024404"/>
    </source>
</evidence>
<dbReference type="EnsemblMetazoa" id="OVOC7436.1">
    <property type="protein sequence ID" value="OVOC7436.1"/>
    <property type="gene ID" value="WBGene00244245"/>
</dbReference>
<evidence type="ECO:0000256" key="1">
    <source>
        <dbReference type="SAM" id="Phobius"/>
    </source>
</evidence>
<evidence type="ECO:0000313" key="2">
    <source>
        <dbReference type="EnsemblMetazoa" id="OVOC7436.1"/>
    </source>
</evidence>
<dbReference type="EMBL" id="CMVM020000201">
    <property type="status" value="NOT_ANNOTATED_CDS"/>
    <property type="molecule type" value="Genomic_DNA"/>
</dbReference>
<proteinExistence type="predicted"/>
<reference evidence="3" key="1">
    <citation type="submission" date="2013-10" db="EMBL/GenBank/DDBJ databases">
        <title>Genome sequencing of Onchocerca volvulus.</title>
        <authorList>
            <person name="Cotton J."/>
            <person name="Tsai J."/>
            <person name="Stanley E."/>
            <person name="Tracey A."/>
            <person name="Holroyd N."/>
            <person name="Lustigman S."/>
            <person name="Berriman M."/>
        </authorList>
    </citation>
    <scope>NUCLEOTIDE SEQUENCE</scope>
</reference>
<dbReference type="AlphaFoldDB" id="A0A8R1Y3F6"/>
<keyword evidence="1" id="KW-1133">Transmembrane helix</keyword>
<sequence>MKCISRAYKLINKTLKLVIQTIDVTSNFSNKKISTCQSLLGHEVITDFTLLVFIIISSLLHTTAFSNTDGTTIDKWNTTNMTMKTTENELNYNQSTTRKSHSTPNYFLQFKRTVSIKLKNAQPDATDETIEFQSWILSVIAMIIMTFVFICCFIPLIFCLACKICSYCTCTGCKSCFQPV</sequence>
<name>A0A8R1Y3F6_ONCVO</name>
<keyword evidence="1" id="KW-0472">Membrane</keyword>
<reference evidence="2" key="2">
    <citation type="submission" date="2022-06" db="UniProtKB">
        <authorList>
            <consortium name="EnsemblMetazoa"/>
        </authorList>
    </citation>
    <scope>IDENTIFICATION</scope>
</reference>
<keyword evidence="1" id="KW-0812">Transmembrane</keyword>